<reference evidence="7 8" key="1">
    <citation type="submission" date="2017-02" db="EMBL/GenBank/DDBJ databases">
        <authorList>
            <person name="Peterson S.W."/>
        </authorList>
    </citation>
    <scope>NUCLEOTIDE SEQUENCE [LARGE SCALE GENOMIC DNA]</scope>
    <source>
        <strain evidence="7 8">42ea</strain>
    </source>
</reference>
<dbReference type="GO" id="GO:0003700">
    <property type="term" value="F:DNA-binding transcription factor activity"/>
    <property type="evidence" value="ECO:0007669"/>
    <property type="project" value="InterPro"/>
</dbReference>
<dbReference type="Gene3D" id="3.40.50.1360">
    <property type="match status" value="1"/>
</dbReference>
<dbReference type="Pfam" id="PF08220">
    <property type="entry name" value="HTH_DeoR"/>
    <property type="match status" value="1"/>
</dbReference>
<dbReference type="SMART" id="SM01134">
    <property type="entry name" value="DeoRC"/>
    <property type="match status" value="1"/>
</dbReference>
<dbReference type="EMBL" id="FUKW01000121">
    <property type="protein sequence ID" value="SJN40491.1"/>
    <property type="molecule type" value="Genomic_DNA"/>
</dbReference>
<dbReference type="PANTHER" id="PTHR30363:SF4">
    <property type="entry name" value="GLYCEROL-3-PHOSPHATE REGULON REPRESSOR"/>
    <property type="match status" value="1"/>
</dbReference>
<dbReference type="InterPro" id="IPR014036">
    <property type="entry name" value="DeoR-like_C"/>
</dbReference>
<dbReference type="Gene3D" id="1.10.10.10">
    <property type="entry name" value="Winged helix-like DNA-binding domain superfamily/Winged helix DNA-binding domain"/>
    <property type="match status" value="1"/>
</dbReference>
<keyword evidence="3" id="KW-0805">Transcription regulation</keyword>
<dbReference type="SMART" id="SM00420">
    <property type="entry name" value="HTH_DEOR"/>
    <property type="match status" value="1"/>
</dbReference>
<feature type="domain" description="HTH deoR-type" evidence="6">
    <location>
        <begin position="17"/>
        <end position="72"/>
    </location>
</feature>
<proteinExistence type="predicted"/>
<evidence type="ECO:0000256" key="5">
    <source>
        <dbReference type="ARBA" id="ARBA00024937"/>
    </source>
</evidence>
<dbReference type="InterPro" id="IPR036388">
    <property type="entry name" value="WH-like_DNA-bd_sf"/>
</dbReference>
<dbReference type="InterPro" id="IPR036390">
    <property type="entry name" value="WH_DNA-bd_sf"/>
</dbReference>
<dbReference type="InterPro" id="IPR050313">
    <property type="entry name" value="Carb_Metab_HTH_regulators"/>
</dbReference>
<keyword evidence="7" id="KW-0808">Transferase</keyword>
<comment type="function">
    <text evidence="5">Repressor of the lactose catabolism operon. Galactose-6-phosphate is the inducer.</text>
</comment>
<evidence type="ECO:0000256" key="4">
    <source>
        <dbReference type="ARBA" id="ARBA00023163"/>
    </source>
</evidence>
<evidence type="ECO:0000313" key="8">
    <source>
        <dbReference type="Proteomes" id="UP000195611"/>
    </source>
</evidence>
<keyword evidence="4" id="KW-0804">Transcription</keyword>
<evidence type="ECO:0000259" key="6">
    <source>
        <dbReference type="PROSITE" id="PS51000"/>
    </source>
</evidence>
<dbReference type="PANTHER" id="PTHR30363">
    <property type="entry name" value="HTH-TYPE TRANSCRIPTIONAL REGULATOR SRLR-RELATED"/>
    <property type="match status" value="1"/>
</dbReference>
<dbReference type="AlphaFoldDB" id="A0A1R4K7U1"/>
<dbReference type="Proteomes" id="UP000195611">
    <property type="component" value="Unassembled WGS sequence"/>
</dbReference>
<organism evidence="7 8">
    <name type="scientific">Marinilactibacillus psychrotolerans 42ea</name>
    <dbReference type="NCBI Taxonomy" id="1255609"/>
    <lineage>
        <taxon>Bacteria</taxon>
        <taxon>Bacillati</taxon>
        <taxon>Bacillota</taxon>
        <taxon>Bacilli</taxon>
        <taxon>Lactobacillales</taxon>
        <taxon>Carnobacteriaceae</taxon>
        <taxon>Marinilactibacillus</taxon>
    </lineage>
</organism>
<keyword evidence="2" id="KW-0678">Repressor</keyword>
<evidence type="ECO:0000256" key="1">
    <source>
        <dbReference type="ARBA" id="ARBA00021390"/>
    </source>
</evidence>
<dbReference type="InterPro" id="IPR001034">
    <property type="entry name" value="DeoR_HTH"/>
</dbReference>
<dbReference type="Pfam" id="PF00455">
    <property type="entry name" value="DeoRC"/>
    <property type="match status" value="1"/>
</dbReference>
<dbReference type="SUPFAM" id="SSF100950">
    <property type="entry name" value="NagB/RpiA/CoA transferase-like"/>
    <property type="match status" value="1"/>
</dbReference>
<evidence type="ECO:0000256" key="3">
    <source>
        <dbReference type="ARBA" id="ARBA00023015"/>
    </source>
</evidence>
<evidence type="ECO:0000313" key="7">
    <source>
        <dbReference type="EMBL" id="SJN40491.1"/>
    </source>
</evidence>
<gene>
    <name evidence="7" type="ORF">FM115_08545</name>
</gene>
<evidence type="ECO:0000256" key="2">
    <source>
        <dbReference type="ARBA" id="ARBA00022491"/>
    </source>
</evidence>
<name>A0A1R4K7U1_9LACT</name>
<dbReference type="PRINTS" id="PR00037">
    <property type="entry name" value="HTHLACR"/>
</dbReference>
<protein>
    <recommendedName>
        <fullName evidence="1">Lactose phosphotransferase system repressor</fullName>
    </recommendedName>
</protein>
<accession>A0A1R4K7U1</accession>
<dbReference type="GO" id="GO:0016740">
    <property type="term" value="F:transferase activity"/>
    <property type="evidence" value="ECO:0007669"/>
    <property type="project" value="UniProtKB-KW"/>
</dbReference>
<dbReference type="PROSITE" id="PS51000">
    <property type="entry name" value="HTH_DEOR_2"/>
    <property type="match status" value="1"/>
</dbReference>
<dbReference type="InterPro" id="IPR037171">
    <property type="entry name" value="NagB/RpiA_transferase-like"/>
</dbReference>
<sequence>MMILHQKIDGGENGLLKSERQKNILDLCEQFGVVTVKMIQEKLGVSDMTIRRDLKELDERKQLIRQHGGAQSVDYVDSSKQTLMNRTDGKELSHTEKKEISTKEKHYIARNAAKLIQNGNETIFLGPGTTIELMTEYITLERVRIVTNSLPVFNLLKEKDKYDLYLIGGSYRAHTGAFVGSVADEVVQKMGISKAFVGVNGIQDHWVSTFNIEEGKIQQLVLDAASSKFLVADAHKFNHRDFYNFYDLQKIDGLFTDYNLSNEVKRHYEQYIKIFN</sequence>
<dbReference type="SUPFAM" id="SSF46785">
    <property type="entry name" value="Winged helix' DNA-binding domain"/>
    <property type="match status" value="1"/>
</dbReference>